<evidence type="ECO:0000256" key="2">
    <source>
        <dbReference type="SAM" id="Phobius"/>
    </source>
</evidence>
<evidence type="ECO:0000313" key="4">
    <source>
        <dbReference type="Proteomes" id="UP000317046"/>
    </source>
</evidence>
<dbReference type="Proteomes" id="UP000317046">
    <property type="component" value="Unassembled WGS sequence"/>
</dbReference>
<dbReference type="AlphaFoldDB" id="A0A4Y3KWV9"/>
<feature type="transmembrane region" description="Helical" evidence="2">
    <location>
        <begin position="69"/>
        <end position="87"/>
    </location>
</feature>
<evidence type="ECO:0000256" key="1">
    <source>
        <dbReference type="SAM" id="MobiDB-lite"/>
    </source>
</evidence>
<comment type="caution">
    <text evidence="3">The sequence shown here is derived from an EMBL/GenBank/DDBJ whole genome shotgun (WGS) entry which is preliminary data.</text>
</comment>
<reference evidence="3" key="1">
    <citation type="submission" date="2019-06" db="EMBL/GenBank/DDBJ databases">
        <title>Whole genome shotgun sequence of Cellulomonas cellasea NBRC 3753.</title>
        <authorList>
            <person name="Hosoyama A."/>
            <person name="Uohara A."/>
            <person name="Ohji S."/>
            <person name="Ichikawa N."/>
        </authorList>
    </citation>
    <scope>NUCLEOTIDE SEQUENCE [LARGE SCALE GENOMIC DNA]</scope>
    <source>
        <strain evidence="3">NBRC 3753</strain>
    </source>
</reference>
<sequence>MHAQAPRDRARDAPTVGVHGSGRGGRTLCRKCPVDEDGAARRGTLMHDTHPYTMFSGAGEDPAAGGRRLVVSVVLVAAVFVAGPAAVDVVTGLAGL</sequence>
<keyword evidence="2" id="KW-0472">Membrane</keyword>
<proteinExistence type="predicted"/>
<keyword evidence="2" id="KW-1133">Transmembrane helix</keyword>
<accession>A0A4Y3KWV9</accession>
<feature type="region of interest" description="Disordered" evidence="1">
    <location>
        <begin position="1"/>
        <end position="24"/>
    </location>
</feature>
<keyword evidence="4" id="KW-1185">Reference proteome</keyword>
<keyword evidence="2" id="KW-0812">Transmembrane</keyword>
<gene>
    <name evidence="3" type="ORF">CCE01nite_29100</name>
</gene>
<dbReference type="EMBL" id="BJLR01000027">
    <property type="protein sequence ID" value="GEA88961.1"/>
    <property type="molecule type" value="Genomic_DNA"/>
</dbReference>
<feature type="compositionally biased region" description="Basic and acidic residues" evidence="1">
    <location>
        <begin position="1"/>
        <end position="12"/>
    </location>
</feature>
<protein>
    <submittedName>
        <fullName evidence="3">Uncharacterized protein</fullName>
    </submittedName>
</protein>
<name>A0A4Y3KWV9_9CELL</name>
<evidence type="ECO:0000313" key="3">
    <source>
        <dbReference type="EMBL" id="GEA88961.1"/>
    </source>
</evidence>
<organism evidence="3 4">
    <name type="scientific">Cellulomonas cellasea</name>
    <dbReference type="NCBI Taxonomy" id="43670"/>
    <lineage>
        <taxon>Bacteria</taxon>
        <taxon>Bacillati</taxon>
        <taxon>Actinomycetota</taxon>
        <taxon>Actinomycetes</taxon>
        <taxon>Micrococcales</taxon>
        <taxon>Cellulomonadaceae</taxon>
        <taxon>Cellulomonas</taxon>
    </lineage>
</organism>